<dbReference type="InterPro" id="IPR014229">
    <property type="entry name" value="Spore_YtfJ"/>
</dbReference>
<reference evidence="1 2" key="1">
    <citation type="journal article" date="2003" name="Proc. Natl. Acad. Sci. U.S.A.">
        <title>The genome sequence of Clostridium tetani, the causative agent of tetanus disease.</title>
        <authorList>
            <person name="Brueggemann H."/>
            <person name="Baumer S."/>
            <person name="Fricke W.F."/>
            <person name="Wiezer A."/>
            <person name="Liesegang H."/>
            <person name="Decker I."/>
            <person name="Herzberg C."/>
            <person name="Martinez-Arias R."/>
            <person name="Merkl R."/>
            <person name="Henne A."/>
            <person name="Gottschalk G."/>
        </authorList>
    </citation>
    <scope>NUCLEOTIDE SEQUENCE [LARGE SCALE GENOMIC DNA]</scope>
    <source>
        <strain evidence="2">Massachusetts / E88</strain>
    </source>
</reference>
<dbReference type="Pfam" id="PF09579">
    <property type="entry name" value="Spore_YtfJ"/>
    <property type="match status" value="1"/>
</dbReference>
<dbReference type="HOGENOM" id="CLU_115880_1_1_9"/>
<organism evidence="1 2">
    <name type="scientific">Clostridium tetani (strain Massachusetts / E88)</name>
    <dbReference type="NCBI Taxonomy" id="212717"/>
    <lineage>
        <taxon>Bacteria</taxon>
        <taxon>Bacillati</taxon>
        <taxon>Bacillota</taxon>
        <taxon>Clostridia</taxon>
        <taxon>Eubacteriales</taxon>
        <taxon>Clostridiaceae</taxon>
        <taxon>Clostridium</taxon>
    </lineage>
</organism>
<keyword evidence="2" id="KW-1185">Reference proteome</keyword>
<gene>
    <name evidence="1" type="ordered locus">CTC_01520</name>
</gene>
<evidence type="ECO:0000313" key="2">
    <source>
        <dbReference type="Proteomes" id="UP000001412"/>
    </source>
</evidence>
<evidence type="ECO:0008006" key="3">
    <source>
        <dbReference type="Google" id="ProtNLM"/>
    </source>
</evidence>
<protein>
    <recommendedName>
        <fullName evidence="3">Sporulation protein YtfJ</fullName>
    </recommendedName>
</protein>
<accession>Q894M1</accession>
<dbReference type="Proteomes" id="UP000001412">
    <property type="component" value="Chromosome"/>
</dbReference>
<sequence length="117" mass="13001">MFLMNLNNIDAFIKEFQNSFNEDIIIGNEIKIGNITLIPLINISFAYGTSEGSNKIKKLTQHKGTKNKDEGLCIGSNVFVSGVLIIKDDKVSFISTKEKTPIENITESISNIYSKKA</sequence>
<name>Q894M1_CLOTE</name>
<dbReference type="KEGG" id="ctc:CTC_01520"/>
<evidence type="ECO:0000313" key="1">
    <source>
        <dbReference type="EMBL" id="AAO36071.1"/>
    </source>
</evidence>
<dbReference type="STRING" id="212717.CTC_01520"/>
<proteinExistence type="predicted"/>
<dbReference type="AlphaFoldDB" id="Q894M1"/>
<dbReference type="EMBL" id="AE015927">
    <property type="protein sequence ID" value="AAO36071.1"/>
    <property type="molecule type" value="Genomic_DNA"/>
</dbReference>